<protein>
    <submittedName>
        <fullName evidence="1">Uncharacterized protein</fullName>
    </submittedName>
</protein>
<accession>A0A7S4RTK1</accession>
<name>A0A7S4RTK1_9STRA</name>
<evidence type="ECO:0000313" key="1">
    <source>
        <dbReference type="EMBL" id="CAE4624626.1"/>
    </source>
</evidence>
<dbReference type="AlphaFoldDB" id="A0A7S4RTK1"/>
<proteinExistence type="predicted"/>
<organism evidence="1">
    <name type="scientific">Ditylum brightwellii</name>
    <dbReference type="NCBI Taxonomy" id="49249"/>
    <lineage>
        <taxon>Eukaryota</taxon>
        <taxon>Sar</taxon>
        <taxon>Stramenopiles</taxon>
        <taxon>Ochrophyta</taxon>
        <taxon>Bacillariophyta</taxon>
        <taxon>Mediophyceae</taxon>
        <taxon>Lithodesmiophycidae</taxon>
        <taxon>Lithodesmiales</taxon>
        <taxon>Lithodesmiaceae</taxon>
        <taxon>Ditylum</taxon>
    </lineage>
</organism>
<sequence length="116" mass="13462">MQPQIASCVATREEEVNHMLLITSTAQRCHHSHDQTRFSKVSANARMYEYTQYKNVCLPASFSIMRQSDTWMMLRIYPLKSSVIDKSILYPMFFNATSLETYLKIKRIFPDNGGNS</sequence>
<dbReference type="EMBL" id="HBNS01030634">
    <property type="protein sequence ID" value="CAE4624626.1"/>
    <property type="molecule type" value="Transcribed_RNA"/>
</dbReference>
<reference evidence="1" key="1">
    <citation type="submission" date="2021-01" db="EMBL/GenBank/DDBJ databases">
        <authorList>
            <person name="Corre E."/>
            <person name="Pelletier E."/>
            <person name="Niang G."/>
            <person name="Scheremetjew M."/>
            <person name="Finn R."/>
            <person name="Kale V."/>
            <person name="Holt S."/>
            <person name="Cochrane G."/>
            <person name="Meng A."/>
            <person name="Brown T."/>
            <person name="Cohen L."/>
        </authorList>
    </citation>
    <scope>NUCLEOTIDE SEQUENCE</scope>
    <source>
        <strain evidence="1">GSO104</strain>
    </source>
</reference>
<gene>
    <name evidence="1" type="ORF">DBRI00130_LOCUS24049</name>
</gene>